<accession>A0A1H0FNY0</accession>
<evidence type="ECO:0000313" key="1">
    <source>
        <dbReference type="EMBL" id="SDN96340.1"/>
    </source>
</evidence>
<dbReference type="InterPro" id="IPR035093">
    <property type="entry name" value="RelE/ParE_toxin_dom_sf"/>
</dbReference>
<dbReference type="Pfam" id="PF05015">
    <property type="entry name" value="HigB-like_toxin"/>
    <property type="match status" value="1"/>
</dbReference>
<dbReference type="PANTHER" id="PTHR40266:SF2">
    <property type="entry name" value="TOXIN HIGB-1"/>
    <property type="match status" value="1"/>
</dbReference>
<dbReference type="PANTHER" id="PTHR40266">
    <property type="entry name" value="TOXIN HIGB-1"/>
    <property type="match status" value="1"/>
</dbReference>
<organism evidence="1 2">
    <name type="scientific">Desulfonauticus submarinus</name>
    <dbReference type="NCBI Taxonomy" id="206665"/>
    <lineage>
        <taxon>Bacteria</taxon>
        <taxon>Pseudomonadati</taxon>
        <taxon>Thermodesulfobacteriota</taxon>
        <taxon>Desulfovibrionia</taxon>
        <taxon>Desulfovibrionales</taxon>
        <taxon>Desulfonauticaceae</taxon>
        <taxon>Desulfonauticus</taxon>
    </lineage>
</organism>
<evidence type="ECO:0000313" key="2">
    <source>
        <dbReference type="Proteomes" id="UP000199602"/>
    </source>
</evidence>
<dbReference type="Gene3D" id="3.30.2310.20">
    <property type="entry name" value="RelE-like"/>
    <property type="match status" value="1"/>
</dbReference>
<protein>
    <submittedName>
        <fullName evidence="1">Proteic killer suppression protein</fullName>
    </submittedName>
</protein>
<dbReference type="EMBL" id="FNIN01000013">
    <property type="protein sequence ID" value="SDN96340.1"/>
    <property type="molecule type" value="Genomic_DNA"/>
</dbReference>
<dbReference type="SUPFAM" id="SSF143011">
    <property type="entry name" value="RelE-like"/>
    <property type="match status" value="1"/>
</dbReference>
<dbReference type="OrthoDB" id="9801102at2"/>
<proteinExistence type="predicted"/>
<dbReference type="STRING" id="206665.SAMN04488516_11338"/>
<dbReference type="InterPro" id="IPR007711">
    <property type="entry name" value="HigB-1"/>
</dbReference>
<dbReference type="Proteomes" id="UP000199602">
    <property type="component" value="Unassembled WGS sequence"/>
</dbReference>
<reference evidence="1 2" key="1">
    <citation type="submission" date="2016-10" db="EMBL/GenBank/DDBJ databases">
        <authorList>
            <person name="de Groot N.N."/>
        </authorList>
    </citation>
    <scope>NUCLEOTIDE SEQUENCE [LARGE SCALE GENOMIC DNA]</scope>
    <source>
        <strain evidence="1 2">DSM 15269</strain>
    </source>
</reference>
<gene>
    <name evidence="1" type="ORF">SAMN04488516_11338</name>
</gene>
<sequence length="99" mass="11533">MILSFKNIGTEDIFNGKDTKKARKICPEQLWKIARRKLDQLDSVATIEDLLIPPGNKLEALRGNRRGQYSIRINEQYRICFVWEDKGPSEVEIIDYHKG</sequence>
<dbReference type="RefSeq" id="WP_092066217.1">
    <property type="nucleotide sequence ID" value="NZ_FNIN01000013.1"/>
</dbReference>
<dbReference type="AlphaFoldDB" id="A0A1H0FNY0"/>
<name>A0A1H0FNY0_9BACT</name>
<keyword evidence="2" id="KW-1185">Reference proteome</keyword>